<dbReference type="HAMAP" id="MF_01930">
    <property type="entry name" value="PurN"/>
    <property type="match status" value="1"/>
</dbReference>
<evidence type="ECO:0000256" key="7">
    <source>
        <dbReference type="ARBA" id="ARBA00041682"/>
    </source>
</evidence>
<dbReference type="PANTHER" id="PTHR43369:SF2">
    <property type="entry name" value="PHOSPHORIBOSYLGLYCINAMIDE FORMYLTRANSFERASE"/>
    <property type="match status" value="1"/>
</dbReference>
<organism evidence="10 13">
    <name type="scientific">Methanothrix harundinacea</name>
    <dbReference type="NCBI Taxonomy" id="301375"/>
    <lineage>
        <taxon>Archaea</taxon>
        <taxon>Methanobacteriati</taxon>
        <taxon>Methanobacteriota</taxon>
        <taxon>Stenosarchaea group</taxon>
        <taxon>Methanomicrobia</taxon>
        <taxon>Methanotrichales</taxon>
        <taxon>Methanotrichaceae</taxon>
        <taxon>Methanothrix</taxon>
    </lineage>
</organism>
<evidence type="ECO:0000256" key="5">
    <source>
        <dbReference type="ARBA" id="ARBA00038440"/>
    </source>
</evidence>
<dbReference type="Gene3D" id="3.40.50.170">
    <property type="entry name" value="Formyl transferase, N-terminal domain"/>
    <property type="match status" value="1"/>
</dbReference>
<dbReference type="GO" id="GO:0005737">
    <property type="term" value="C:cytoplasm"/>
    <property type="evidence" value="ECO:0007669"/>
    <property type="project" value="TreeGrafter"/>
</dbReference>
<dbReference type="PROSITE" id="PS00373">
    <property type="entry name" value="GART"/>
    <property type="match status" value="1"/>
</dbReference>
<evidence type="ECO:0000256" key="8">
    <source>
        <dbReference type="ARBA" id="ARBA00047664"/>
    </source>
</evidence>
<evidence type="ECO:0000313" key="13">
    <source>
        <dbReference type="Proteomes" id="UP000057043"/>
    </source>
</evidence>
<dbReference type="InterPro" id="IPR002376">
    <property type="entry name" value="Formyl_transf_N"/>
</dbReference>
<dbReference type="SUPFAM" id="SSF53328">
    <property type="entry name" value="Formyltransferase"/>
    <property type="match status" value="1"/>
</dbReference>
<dbReference type="PATRIC" id="fig|301375.6.peg.1604"/>
<sequence>MTTRIGVISSGRGENARYIIEAARSGHIPAEVVIVLADQRDAGALGIARELGVEAHFLDPSGLDRAEYDELLIDHLERAGVDLVVLTGYMRILTPEFVRHFKNRTINIHPALLPAFRGLDAFQQALDYGVKVTGTTIHLVDEKVDHGPIIYQVPVEVRDDDTHESLKARVQEAEYRAYPEALKLFIEKRPKVVGRKIVFERKEADRS</sequence>
<evidence type="ECO:0000256" key="1">
    <source>
        <dbReference type="ARBA" id="ARBA00005054"/>
    </source>
</evidence>
<dbReference type="Pfam" id="PF00551">
    <property type="entry name" value="Formyl_trans_N"/>
    <property type="match status" value="1"/>
</dbReference>
<evidence type="ECO:0000259" key="9">
    <source>
        <dbReference type="Pfam" id="PF00551"/>
    </source>
</evidence>
<protein>
    <recommendedName>
        <fullName evidence="2">phosphoribosylglycinamide formyltransferase 1</fullName>
        <ecNumber evidence="2">2.1.2.2</ecNumber>
    </recommendedName>
    <alternativeName>
        <fullName evidence="7">5'-phosphoribosylglycinamide transformylase</fullName>
    </alternativeName>
    <alternativeName>
        <fullName evidence="6">GAR transformylase</fullName>
    </alternativeName>
</protein>
<gene>
    <name evidence="10" type="ORF">XD72_0320</name>
    <name evidence="11" type="ORF">XE07_0691</name>
</gene>
<dbReference type="EMBL" id="LGHB01000006">
    <property type="protein sequence ID" value="KUK96919.1"/>
    <property type="molecule type" value="Genomic_DNA"/>
</dbReference>
<evidence type="ECO:0000313" key="12">
    <source>
        <dbReference type="Proteomes" id="UP000053961"/>
    </source>
</evidence>
<dbReference type="NCBIfam" id="TIGR00639">
    <property type="entry name" value="PurN"/>
    <property type="match status" value="1"/>
</dbReference>
<name>A0A101FVP1_9EURY</name>
<evidence type="ECO:0000256" key="3">
    <source>
        <dbReference type="ARBA" id="ARBA00022679"/>
    </source>
</evidence>
<comment type="pathway">
    <text evidence="1">Purine metabolism; IMP biosynthesis via de novo pathway; N(2)-formyl-N(1)-(5-phospho-D-ribosyl)glycinamide from N(1)-(5-phospho-D-ribosyl)glycinamide (10-formyl THF route): step 1/1.</text>
</comment>
<dbReference type="GO" id="GO:0004644">
    <property type="term" value="F:phosphoribosylglycinamide formyltransferase activity"/>
    <property type="evidence" value="ECO:0007669"/>
    <property type="project" value="UniProtKB-EC"/>
</dbReference>
<dbReference type="CDD" id="cd08645">
    <property type="entry name" value="FMT_core_GART"/>
    <property type="match status" value="1"/>
</dbReference>
<dbReference type="PANTHER" id="PTHR43369">
    <property type="entry name" value="PHOSPHORIBOSYLGLYCINAMIDE FORMYLTRANSFERASE"/>
    <property type="match status" value="1"/>
</dbReference>
<proteinExistence type="inferred from homology"/>
<dbReference type="Proteomes" id="UP000053961">
    <property type="component" value="Unassembled WGS sequence"/>
</dbReference>
<dbReference type="InterPro" id="IPR001555">
    <property type="entry name" value="GART_AS"/>
</dbReference>
<evidence type="ECO:0000256" key="6">
    <source>
        <dbReference type="ARBA" id="ARBA00041324"/>
    </source>
</evidence>
<reference evidence="11" key="1">
    <citation type="journal article" date="2015" name="MBio">
        <title>Genome-resolved metagenomic analysis reveals roles for candidate phyla and other microbial community members in biogeochemical transformations in oil reservoirs.</title>
        <authorList>
            <person name="Hu P."/>
            <person name="Tom L."/>
            <person name="Singh A."/>
            <person name="Thomas B.C."/>
            <person name="Baker B.J."/>
            <person name="Piceno Y.M."/>
            <person name="Andersen G.L."/>
            <person name="Banfield J.F."/>
        </authorList>
    </citation>
    <scope>NUCLEOTIDE SEQUENCE [LARGE SCALE GENOMIC DNA]</scope>
    <source>
        <strain evidence="11">56_747</strain>
    </source>
</reference>
<evidence type="ECO:0000313" key="11">
    <source>
        <dbReference type="EMBL" id="KUK96919.1"/>
    </source>
</evidence>
<accession>A0A101FVP1</accession>
<keyword evidence="4" id="KW-0658">Purine biosynthesis</keyword>
<comment type="catalytic activity">
    <reaction evidence="8">
        <text>N(1)-(5-phospho-beta-D-ribosyl)glycinamide + (6R)-10-formyltetrahydrofolate = N(2)-formyl-N(1)-(5-phospho-beta-D-ribosyl)glycinamide + (6S)-5,6,7,8-tetrahydrofolate + H(+)</text>
        <dbReference type="Rhea" id="RHEA:15053"/>
        <dbReference type="ChEBI" id="CHEBI:15378"/>
        <dbReference type="ChEBI" id="CHEBI:57453"/>
        <dbReference type="ChEBI" id="CHEBI:143788"/>
        <dbReference type="ChEBI" id="CHEBI:147286"/>
        <dbReference type="ChEBI" id="CHEBI:195366"/>
        <dbReference type="EC" id="2.1.2.2"/>
    </reaction>
</comment>
<evidence type="ECO:0000313" key="10">
    <source>
        <dbReference type="EMBL" id="KUK45292.1"/>
    </source>
</evidence>
<dbReference type="EMBL" id="LGFT01000005">
    <property type="protein sequence ID" value="KUK45292.1"/>
    <property type="molecule type" value="Genomic_DNA"/>
</dbReference>
<feature type="domain" description="Formyl transferase N-terminal" evidence="9">
    <location>
        <begin position="4"/>
        <end position="182"/>
    </location>
</feature>
<evidence type="ECO:0000256" key="4">
    <source>
        <dbReference type="ARBA" id="ARBA00022755"/>
    </source>
</evidence>
<dbReference type="EC" id="2.1.2.2" evidence="2"/>
<dbReference type="GO" id="GO:0006189">
    <property type="term" value="P:'de novo' IMP biosynthetic process"/>
    <property type="evidence" value="ECO:0007669"/>
    <property type="project" value="UniProtKB-UniPathway"/>
</dbReference>
<evidence type="ECO:0000256" key="2">
    <source>
        <dbReference type="ARBA" id="ARBA00012254"/>
    </source>
</evidence>
<dbReference type="AlphaFoldDB" id="A0A101FVP1"/>
<comment type="caution">
    <text evidence="10">The sequence shown here is derived from an EMBL/GenBank/DDBJ whole genome shotgun (WGS) entry which is preliminary data.</text>
</comment>
<comment type="similarity">
    <text evidence="5">Belongs to the GART family.</text>
</comment>
<dbReference type="InterPro" id="IPR036477">
    <property type="entry name" value="Formyl_transf_N_sf"/>
</dbReference>
<keyword evidence="3 10" id="KW-0808">Transferase</keyword>
<reference evidence="12 13" key="2">
    <citation type="journal article" date="2015" name="MBio">
        <title>Genome-Resolved Metagenomic Analysis Reveals Roles for Candidate Phyla and Other Microbial Community Members in Biogeochemical Transformations in Oil Reservoirs.</title>
        <authorList>
            <person name="Hu P."/>
            <person name="Tom L."/>
            <person name="Singh A."/>
            <person name="Thomas B.C."/>
            <person name="Baker B.J."/>
            <person name="Piceno Y.M."/>
            <person name="Andersen G.L."/>
            <person name="Banfield J.F."/>
        </authorList>
    </citation>
    <scope>NUCLEOTIDE SEQUENCE [LARGE SCALE GENOMIC DNA]</scope>
    <source>
        <strain evidence="10">57_489</strain>
    </source>
</reference>
<dbReference type="UniPathway" id="UPA00074">
    <property type="reaction ID" value="UER00126"/>
</dbReference>
<dbReference type="InterPro" id="IPR004607">
    <property type="entry name" value="GART"/>
</dbReference>
<dbReference type="Proteomes" id="UP000057043">
    <property type="component" value="Unassembled WGS sequence"/>
</dbReference>